<dbReference type="AlphaFoldDB" id="A0A5C3QH31"/>
<name>A0A5C3QH31_9AGAR</name>
<accession>A0A5C3QH31</accession>
<protein>
    <submittedName>
        <fullName evidence="1">Uncharacterized protein</fullName>
    </submittedName>
</protein>
<reference evidence="1 2" key="1">
    <citation type="journal article" date="2019" name="Nat. Ecol. Evol.">
        <title>Megaphylogeny resolves global patterns of mushroom evolution.</title>
        <authorList>
            <person name="Varga T."/>
            <person name="Krizsan K."/>
            <person name="Foldi C."/>
            <person name="Dima B."/>
            <person name="Sanchez-Garcia M."/>
            <person name="Sanchez-Ramirez S."/>
            <person name="Szollosi G.J."/>
            <person name="Szarkandi J.G."/>
            <person name="Papp V."/>
            <person name="Albert L."/>
            <person name="Andreopoulos W."/>
            <person name="Angelini C."/>
            <person name="Antonin V."/>
            <person name="Barry K.W."/>
            <person name="Bougher N.L."/>
            <person name="Buchanan P."/>
            <person name="Buyck B."/>
            <person name="Bense V."/>
            <person name="Catcheside P."/>
            <person name="Chovatia M."/>
            <person name="Cooper J."/>
            <person name="Damon W."/>
            <person name="Desjardin D."/>
            <person name="Finy P."/>
            <person name="Geml J."/>
            <person name="Haridas S."/>
            <person name="Hughes K."/>
            <person name="Justo A."/>
            <person name="Karasinski D."/>
            <person name="Kautmanova I."/>
            <person name="Kiss B."/>
            <person name="Kocsube S."/>
            <person name="Kotiranta H."/>
            <person name="LaButti K.M."/>
            <person name="Lechner B.E."/>
            <person name="Liimatainen K."/>
            <person name="Lipzen A."/>
            <person name="Lukacs Z."/>
            <person name="Mihaltcheva S."/>
            <person name="Morgado L.N."/>
            <person name="Niskanen T."/>
            <person name="Noordeloos M.E."/>
            <person name="Ohm R.A."/>
            <person name="Ortiz-Santana B."/>
            <person name="Ovrebo C."/>
            <person name="Racz N."/>
            <person name="Riley R."/>
            <person name="Savchenko A."/>
            <person name="Shiryaev A."/>
            <person name="Soop K."/>
            <person name="Spirin V."/>
            <person name="Szebenyi C."/>
            <person name="Tomsovsky M."/>
            <person name="Tulloss R.E."/>
            <person name="Uehling J."/>
            <person name="Grigoriev I.V."/>
            <person name="Vagvolgyi C."/>
            <person name="Papp T."/>
            <person name="Martin F.M."/>
            <person name="Miettinen O."/>
            <person name="Hibbett D.S."/>
            <person name="Nagy L.G."/>
        </authorList>
    </citation>
    <scope>NUCLEOTIDE SEQUENCE [LARGE SCALE GENOMIC DNA]</scope>
    <source>
        <strain evidence="1 2">CBS 309.79</strain>
    </source>
</reference>
<proteinExistence type="predicted"/>
<evidence type="ECO:0000313" key="2">
    <source>
        <dbReference type="Proteomes" id="UP000305067"/>
    </source>
</evidence>
<organism evidence="1 2">
    <name type="scientific">Pterulicium gracile</name>
    <dbReference type="NCBI Taxonomy" id="1884261"/>
    <lineage>
        <taxon>Eukaryota</taxon>
        <taxon>Fungi</taxon>
        <taxon>Dikarya</taxon>
        <taxon>Basidiomycota</taxon>
        <taxon>Agaricomycotina</taxon>
        <taxon>Agaricomycetes</taxon>
        <taxon>Agaricomycetidae</taxon>
        <taxon>Agaricales</taxon>
        <taxon>Pleurotineae</taxon>
        <taxon>Pterulaceae</taxon>
        <taxon>Pterulicium</taxon>
    </lineage>
</organism>
<gene>
    <name evidence="1" type="ORF">BDV98DRAFT_569777</name>
</gene>
<keyword evidence="2" id="KW-1185">Reference proteome</keyword>
<dbReference type="Proteomes" id="UP000305067">
    <property type="component" value="Unassembled WGS sequence"/>
</dbReference>
<sequence length="88" mass="9381">MTTNSDIHQIFVPHTRLCQDDADVNCFSSIKDCTADTGIVPIILCKDASAEWSVSLTFVGTDVEITGSALGCNAGDCRWTIGARPCTV</sequence>
<dbReference type="EMBL" id="ML178829">
    <property type="protein sequence ID" value="TFL00420.1"/>
    <property type="molecule type" value="Genomic_DNA"/>
</dbReference>
<evidence type="ECO:0000313" key="1">
    <source>
        <dbReference type="EMBL" id="TFL00420.1"/>
    </source>
</evidence>